<feature type="transmembrane region" description="Helical" evidence="1">
    <location>
        <begin position="31"/>
        <end position="49"/>
    </location>
</feature>
<protein>
    <submittedName>
        <fullName evidence="4">Uncharacterized protein</fullName>
    </submittedName>
</protein>
<evidence type="ECO:0000313" key="4">
    <source>
        <dbReference type="EMBL" id="SUZ60510.1"/>
    </source>
</evidence>
<feature type="domain" description="DUF7088" evidence="3">
    <location>
        <begin position="99"/>
        <end position="166"/>
    </location>
</feature>
<gene>
    <name evidence="4" type="ORF">METZ01_LOCUS13364</name>
</gene>
<feature type="transmembrane region" description="Helical" evidence="1">
    <location>
        <begin position="535"/>
        <end position="558"/>
    </location>
</feature>
<dbReference type="Pfam" id="PF09822">
    <property type="entry name" value="ABC_transp_aux"/>
    <property type="match status" value="1"/>
</dbReference>
<keyword evidence="1" id="KW-1133">Transmembrane helix</keyword>
<proteinExistence type="predicted"/>
<dbReference type="AlphaFoldDB" id="A0A381P0Y2"/>
<reference evidence="4" key="1">
    <citation type="submission" date="2018-05" db="EMBL/GenBank/DDBJ databases">
        <authorList>
            <person name="Lanie J.A."/>
            <person name="Ng W.-L."/>
            <person name="Kazmierczak K.M."/>
            <person name="Andrzejewski T.M."/>
            <person name="Davidsen T.M."/>
            <person name="Wayne K.J."/>
            <person name="Tettelin H."/>
            <person name="Glass J.I."/>
            <person name="Rusch D."/>
            <person name="Podicherti R."/>
            <person name="Tsui H.-C.T."/>
            <person name="Winkler M.E."/>
        </authorList>
    </citation>
    <scope>NUCLEOTIDE SEQUENCE</scope>
</reference>
<accession>A0A381P0Y2</accession>
<dbReference type="Gene3D" id="3.40.30.10">
    <property type="entry name" value="Glutaredoxin"/>
    <property type="match status" value="1"/>
</dbReference>
<evidence type="ECO:0000259" key="2">
    <source>
        <dbReference type="Pfam" id="PF09822"/>
    </source>
</evidence>
<evidence type="ECO:0000259" key="3">
    <source>
        <dbReference type="Pfam" id="PF23357"/>
    </source>
</evidence>
<dbReference type="InterPro" id="IPR019196">
    <property type="entry name" value="ABC_transp_unknown"/>
</dbReference>
<evidence type="ECO:0000256" key="1">
    <source>
        <dbReference type="SAM" id="Phobius"/>
    </source>
</evidence>
<keyword evidence="1" id="KW-0812">Transmembrane</keyword>
<dbReference type="EMBL" id="UINC01000748">
    <property type="protein sequence ID" value="SUZ60510.1"/>
    <property type="molecule type" value="Genomic_DNA"/>
</dbReference>
<name>A0A381P0Y2_9ZZZZ</name>
<feature type="transmembrane region" description="Helical" evidence="1">
    <location>
        <begin position="7"/>
        <end position="25"/>
    </location>
</feature>
<feature type="domain" description="ABC-type uncharacterised transport system" evidence="2">
    <location>
        <begin position="205"/>
        <end position="409"/>
    </location>
</feature>
<dbReference type="Pfam" id="PF23357">
    <property type="entry name" value="DUF7088"/>
    <property type="match status" value="1"/>
</dbReference>
<keyword evidence="1" id="KW-0472">Membrane</keyword>
<organism evidence="4">
    <name type="scientific">marine metagenome</name>
    <dbReference type="NCBI Taxonomy" id="408172"/>
    <lineage>
        <taxon>unclassified sequences</taxon>
        <taxon>metagenomes</taxon>
        <taxon>ecological metagenomes</taxon>
    </lineage>
</organism>
<dbReference type="InterPro" id="IPR055396">
    <property type="entry name" value="DUF7088"/>
</dbReference>
<feature type="transmembrane region" description="Helical" evidence="1">
    <location>
        <begin position="70"/>
        <end position="88"/>
    </location>
</feature>
<sequence length="562" mass="61270">MTSYRSFGMFGLIFLLFGILAGMFSGIWNSMYVLAHLISGTSMLALYLFTHVENLRESVTGRRTQYATNTFVYTGLTLAVIVLLNFMGARNEYRYDASEQSIFSIAPQTALLLEGLANDVHVLAFFRENEGQAAENLLDTYTAGSDRFSYEMVDPDQRPEMAQQHEVTQYGTLVVVYGDNSTRVTDLSEEVLTNALVRITGAETKRIYFVTGHGEPDITARETPDGLGQLAASLENEGAEVVPLLLATVPDVPADASLLVVASPQRPFLENEIGSLGRYLDRGGRAWFLLEPQRSDELVPLLAERGIVVGNNVVIDVVVQLLAGPSAGVEPVVSDYGFHPITEQFNQNTVFRIVRSIEPAEELPDGITASTLASTSSNSWAESNVDLVFETGEVDPEGDVEGPVSIAVATTLGPSILNWTMPAIETAPSTNEGPGGAEIQDETESTNIASDINESESQEITEAGANATAPTDLEGRIVVVGDADWLNNSRLTVMYNEDLALNMVGWLTGGNESTISIRPRARRASRITLTDTQGWGVFYATVLLLPELVLLSGLMIWWRRRR</sequence>